<dbReference type="InterPro" id="IPR052709">
    <property type="entry name" value="Transposase-MT_Hybrid"/>
</dbReference>
<dbReference type="GO" id="GO:0003690">
    <property type="term" value="F:double-stranded DNA binding"/>
    <property type="evidence" value="ECO:0007669"/>
    <property type="project" value="TreeGrafter"/>
</dbReference>
<dbReference type="Proteomes" id="UP000076502">
    <property type="component" value="Unassembled WGS sequence"/>
</dbReference>
<keyword evidence="1" id="KW-0808">Transferase</keyword>
<evidence type="ECO:0000313" key="2">
    <source>
        <dbReference type="Proteomes" id="UP000076502"/>
    </source>
</evidence>
<organism evidence="1 2">
    <name type="scientific">Dufourea novaeangliae</name>
    <name type="common">Sweat bee</name>
    <dbReference type="NCBI Taxonomy" id="178035"/>
    <lineage>
        <taxon>Eukaryota</taxon>
        <taxon>Metazoa</taxon>
        <taxon>Ecdysozoa</taxon>
        <taxon>Arthropoda</taxon>
        <taxon>Hexapoda</taxon>
        <taxon>Insecta</taxon>
        <taxon>Pterygota</taxon>
        <taxon>Neoptera</taxon>
        <taxon>Endopterygota</taxon>
        <taxon>Hymenoptera</taxon>
        <taxon>Apocrita</taxon>
        <taxon>Aculeata</taxon>
        <taxon>Apoidea</taxon>
        <taxon>Anthophila</taxon>
        <taxon>Halictidae</taxon>
        <taxon>Rophitinae</taxon>
        <taxon>Dufourea</taxon>
    </lineage>
</organism>
<feature type="non-terminal residue" evidence="1">
    <location>
        <position position="1"/>
    </location>
</feature>
<dbReference type="GO" id="GO:0042800">
    <property type="term" value="F:histone H3K4 methyltransferase activity"/>
    <property type="evidence" value="ECO:0007669"/>
    <property type="project" value="TreeGrafter"/>
</dbReference>
<sequence length="111" mass="13278">NRRGVVFHQDNAKPHTSIVTRQKFWELGWEVLMHPPYSPDLAPSDYHIFLSLQNFLSDKKLASREDCENRLVEFFVDRIIALHWGREHHPSVRHRKSWHSVRTSAGFRTRY</sequence>
<dbReference type="InterPro" id="IPR036397">
    <property type="entry name" value="RNaseH_sf"/>
</dbReference>
<dbReference type="GO" id="GO:0005634">
    <property type="term" value="C:nucleus"/>
    <property type="evidence" value="ECO:0007669"/>
    <property type="project" value="TreeGrafter"/>
</dbReference>
<dbReference type="GO" id="GO:0000014">
    <property type="term" value="F:single-stranded DNA endodeoxyribonuclease activity"/>
    <property type="evidence" value="ECO:0007669"/>
    <property type="project" value="TreeGrafter"/>
</dbReference>
<gene>
    <name evidence="1" type="ORF">WN55_06981</name>
</gene>
<dbReference type="Gene3D" id="3.30.420.10">
    <property type="entry name" value="Ribonuclease H-like superfamily/Ribonuclease H"/>
    <property type="match status" value="1"/>
</dbReference>
<keyword evidence="1" id="KW-0489">Methyltransferase</keyword>
<accession>A0A154P2P5</accession>
<dbReference type="GO" id="GO:0032259">
    <property type="term" value="P:methylation"/>
    <property type="evidence" value="ECO:0007669"/>
    <property type="project" value="UniProtKB-KW"/>
</dbReference>
<reference evidence="1 2" key="1">
    <citation type="submission" date="2015-07" db="EMBL/GenBank/DDBJ databases">
        <title>The genome of Dufourea novaeangliae.</title>
        <authorList>
            <person name="Pan H."/>
            <person name="Kapheim K."/>
        </authorList>
    </citation>
    <scope>NUCLEOTIDE SEQUENCE [LARGE SCALE GENOMIC DNA]</scope>
    <source>
        <strain evidence="1">0120121106</strain>
        <tissue evidence="1">Whole body</tissue>
    </source>
</reference>
<dbReference type="GO" id="GO:0006303">
    <property type="term" value="P:double-strand break repair via nonhomologous end joining"/>
    <property type="evidence" value="ECO:0007669"/>
    <property type="project" value="TreeGrafter"/>
</dbReference>
<evidence type="ECO:0000313" key="1">
    <source>
        <dbReference type="EMBL" id="KZC05498.1"/>
    </source>
</evidence>
<dbReference type="GO" id="GO:0044547">
    <property type="term" value="F:DNA topoisomerase binding"/>
    <property type="evidence" value="ECO:0007669"/>
    <property type="project" value="TreeGrafter"/>
</dbReference>
<keyword evidence="2" id="KW-1185">Reference proteome</keyword>
<dbReference type="GO" id="GO:0003697">
    <property type="term" value="F:single-stranded DNA binding"/>
    <property type="evidence" value="ECO:0007669"/>
    <property type="project" value="TreeGrafter"/>
</dbReference>
<proteinExistence type="predicted"/>
<dbReference type="AlphaFoldDB" id="A0A154P2P5"/>
<protein>
    <submittedName>
        <fullName evidence="1">Histone-lysine N-methyltransferase SETMAR</fullName>
    </submittedName>
</protein>
<dbReference type="GO" id="GO:0035861">
    <property type="term" value="C:site of double-strand break"/>
    <property type="evidence" value="ECO:0007669"/>
    <property type="project" value="TreeGrafter"/>
</dbReference>
<dbReference type="GO" id="GO:0044774">
    <property type="term" value="P:mitotic DNA integrity checkpoint signaling"/>
    <property type="evidence" value="ECO:0007669"/>
    <property type="project" value="TreeGrafter"/>
</dbReference>
<dbReference type="GO" id="GO:0046975">
    <property type="term" value="F:histone H3K36 methyltransferase activity"/>
    <property type="evidence" value="ECO:0007669"/>
    <property type="project" value="TreeGrafter"/>
</dbReference>
<dbReference type="GO" id="GO:0015074">
    <property type="term" value="P:DNA integration"/>
    <property type="evidence" value="ECO:0007669"/>
    <property type="project" value="TreeGrafter"/>
</dbReference>
<dbReference type="STRING" id="178035.A0A154P2P5"/>
<dbReference type="GO" id="GO:0000729">
    <property type="term" value="P:DNA double-strand break processing"/>
    <property type="evidence" value="ECO:0007669"/>
    <property type="project" value="TreeGrafter"/>
</dbReference>
<dbReference type="OrthoDB" id="10032414at2759"/>
<dbReference type="GO" id="GO:0000793">
    <property type="term" value="C:condensed chromosome"/>
    <property type="evidence" value="ECO:0007669"/>
    <property type="project" value="TreeGrafter"/>
</dbReference>
<dbReference type="EMBL" id="KQ434793">
    <property type="protein sequence ID" value="KZC05498.1"/>
    <property type="molecule type" value="Genomic_DNA"/>
</dbReference>
<dbReference type="PANTHER" id="PTHR46060">
    <property type="entry name" value="MARINER MOS1 TRANSPOSASE-LIKE PROTEIN"/>
    <property type="match status" value="1"/>
</dbReference>
<dbReference type="GO" id="GO:0031297">
    <property type="term" value="P:replication fork processing"/>
    <property type="evidence" value="ECO:0007669"/>
    <property type="project" value="TreeGrafter"/>
</dbReference>
<name>A0A154P2P5_DUFNO</name>
<dbReference type="PANTHER" id="PTHR46060:SF2">
    <property type="entry name" value="HISTONE-LYSINE N-METHYLTRANSFERASE SETMAR"/>
    <property type="match status" value="1"/>
</dbReference>